<accession>A0A6C0EYY2</accession>
<reference evidence="1" key="1">
    <citation type="journal article" date="2020" name="Nature">
        <title>Giant virus diversity and host interactions through global metagenomics.</title>
        <authorList>
            <person name="Schulz F."/>
            <person name="Roux S."/>
            <person name="Paez-Espino D."/>
            <person name="Jungbluth S."/>
            <person name="Walsh D.A."/>
            <person name="Denef V.J."/>
            <person name="McMahon K.D."/>
            <person name="Konstantinidis K.T."/>
            <person name="Eloe-Fadrosh E.A."/>
            <person name="Kyrpides N.C."/>
            <person name="Woyke T."/>
        </authorList>
    </citation>
    <scope>NUCLEOTIDE SEQUENCE</scope>
    <source>
        <strain evidence="1">GVMAG-M-3300009161-36</strain>
    </source>
</reference>
<name>A0A6C0EYY2_9ZZZZ</name>
<dbReference type="Gene3D" id="3.40.50.1820">
    <property type="entry name" value="alpha/beta hydrolase"/>
    <property type="match status" value="1"/>
</dbReference>
<dbReference type="InterPro" id="IPR029058">
    <property type="entry name" value="AB_hydrolase_fold"/>
</dbReference>
<evidence type="ECO:0008006" key="2">
    <source>
        <dbReference type="Google" id="ProtNLM"/>
    </source>
</evidence>
<dbReference type="SUPFAM" id="SSF53474">
    <property type="entry name" value="alpha/beta-Hydrolases"/>
    <property type="match status" value="1"/>
</dbReference>
<sequence length="266" mass="31664">MTKILFIMFQGSGTNLKTWNEYTKSKFLDRLKDLGTVYTYQDKIHNIWHYDKSNPEYFDYNSDIDIDLNYVNPDTHITTIFRDIKGKYNIEEYKFIPIGWSAGCYLALYFAQIYSTQCIHVILLNSALWTPNNMKIRLKVVDDGIYPITNAKYKKMLHNWKTNQTDVEDAYKINNLNNYIRSLFISKYLNLELHVPTLAFVNIQELEKDEWSKDFNNKLRLSEVKILEKYNPKNFKAIILCNKSHYIFNMIQPAKYIIKQIKNIIT</sequence>
<evidence type="ECO:0000313" key="1">
    <source>
        <dbReference type="EMBL" id="QHT33673.1"/>
    </source>
</evidence>
<dbReference type="EMBL" id="MN738971">
    <property type="protein sequence ID" value="QHT33673.1"/>
    <property type="molecule type" value="Genomic_DNA"/>
</dbReference>
<organism evidence="1">
    <name type="scientific">viral metagenome</name>
    <dbReference type="NCBI Taxonomy" id="1070528"/>
    <lineage>
        <taxon>unclassified sequences</taxon>
        <taxon>metagenomes</taxon>
        <taxon>organismal metagenomes</taxon>
    </lineage>
</organism>
<dbReference type="AlphaFoldDB" id="A0A6C0EYY2"/>
<proteinExistence type="predicted"/>
<protein>
    <recommendedName>
        <fullName evidence="2">AB hydrolase-1 domain-containing protein</fullName>
    </recommendedName>
</protein>